<keyword evidence="4" id="KW-0472">Membrane</keyword>
<dbReference type="SMART" id="SM00283">
    <property type="entry name" value="MA"/>
    <property type="match status" value="1"/>
</dbReference>
<feature type="transmembrane region" description="Helical" evidence="4">
    <location>
        <begin position="189"/>
        <end position="213"/>
    </location>
</feature>
<name>A0A917C3P2_9HYPH</name>
<dbReference type="PRINTS" id="PR00260">
    <property type="entry name" value="CHEMTRNSDUCR"/>
</dbReference>
<evidence type="ECO:0000256" key="4">
    <source>
        <dbReference type="SAM" id="Phobius"/>
    </source>
</evidence>
<evidence type="ECO:0000313" key="8">
    <source>
        <dbReference type="Proteomes" id="UP000606044"/>
    </source>
</evidence>
<feature type="domain" description="HAMP" evidence="6">
    <location>
        <begin position="215"/>
        <end position="268"/>
    </location>
</feature>
<dbReference type="Pfam" id="PF00672">
    <property type="entry name" value="HAMP"/>
    <property type="match status" value="1"/>
</dbReference>
<evidence type="ECO:0000259" key="6">
    <source>
        <dbReference type="PROSITE" id="PS50885"/>
    </source>
</evidence>
<reference evidence="7" key="1">
    <citation type="journal article" date="2014" name="Int. J. Syst. Evol. Microbiol.">
        <title>Complete genome sequence of Corynebacterium casei LMG S-19264T (=DSM 44701T), isolated from a smear-ripened cheese.</title>
        <authorList>
            <consortium name="US DOE Joint Genome Institute (JGI-PGF)"/>
            <person name="Walter F."/>
            <person name="Albersmeier A."/>
            <person name="Kalinowski J."/>
            <person name="Ruckert C."/>
        </authorList>
    </citation>
    <scope>NUCLEOTIDE SEQUENCE</scope>
    <source>
        <strain evidence="7">CCM 7897</strain>
    </source>
</reference>
<keyword evidence="4" id="KW-1133">Transmembrane helix</keyword>
<dbReference type="InterPro" id="IPR004089">
    <property type="entry name" value="MCPsignal_dom"/>
</dbReference>
<dbReference type="AlphaFoldDB" id="A0A917C3P2"/>
<dbReference type="GO" id="GO:0007165">
    <property type="term" value="P:signal transduction"/>
    <property type="evidence" value="ECO:0007669"/>
    <property type="project" value="UniProtKB-KW"/>
</dbReference>
<comment type="caution">
    <text evidence="7">The sequence shown here is derived from an EMBL/GenBank/DDBJ whole genome shotgun (WGS) entry which is preliminary data.</text>
</comment>
<comment type="similarity">
    <text evidence="2">Belongs to the methyl-accepting chemotaxis (MCP) protein family.</text>
</comment>
<gene>
    <name evidence="7" type="ORF">GCM10007301_31180</name>
</gene>
<dbReference type="SMART" id="SM00304">
    <property type="entry name" value="HAMP"/>
    <property type="match status" value="1"/>
</dbReference>
<evidence type="ECO:0000256" key="3">
    <source>
        <dbReference type="PROSITE-ProRule" id="PRU00284"/>
    </source>
</evidence>
<dbReference type="PROSITE" id="PS50111">
    <property type="entry name" value="CHEMOTAXIS_TRANSDUC_2"/>
    <property type="match status" value="1"/>
</dbReference>
<evidence type="ECO:0000259" key="5">
    <source>
        <dbReference type="PROSITE" id="PS50111"/>
    </source>
</evidence>
<protein>
    <submittedName>
        <fullName evidence="7">Methyl-accepting chemotaxis protein</fullName>
    </submittedName>
</protein>
<dbReference type="EMBL" id="BMCT01000004">
    <property type="protein sequence ID" value="GGF69264.1"/>
    <property type="molecule type" value="Genomic_DNA"/>
</dbReference>
<dbReference type="Gene3D" id="1.10.287.950">
    <property type="entry name" value="Methyl-accepting chemotaxis protein"/>
    <property type="match status" value="1"/>
</dbReference>
<evidence type="ECO:0000256" key="1">
    <source>
        <dbReference type="ARBA" id="ARBA00023224"/>
    </source>
</evidence>
<dbReference type="Pfam" id="PF00015">
    <property type="entry name" value="MCPsignal"/>
    <property type="match status" value="1"/>
</dbReference>
<proteinExistence type="inferred from homology"/>
<dbReference type="SUPFAM" id="SSF58104">
    <property type="entry name" value="Methyl-accepting chemotaxis protein (MCP) signaling domain"/>
    <property type="match status" value="1"/>
</dbReference>
<dbReference type="CDD" id="cd06225">
    <property type="entry name" value="HAMP"/>
    <property type="match status" value="1"/>
</dbReference>
<dbReference type="PANTHER" id="PTHR32089:SF112">
    <property type="entry name" value="LYSOZYME-LIKE PROTEIN-RELATED"/>
    <property type="match status" value="1"/>
</dbReference>
<dbReference type="RefSeq" id="WP_188580174.1">
    <property type="nucleotide sequence ID" value="NZ_BMCT01000004.1"/>
</dbReference>
<dbReference type="Proteomes" id="UP000606044">
    <property type="component" value="Unassembled WGS sequence"/>
</dbReference>
<dbReference type="GO" id="GO:0006935">
    <property type="term" value="P:chemotaxis"/>
    <property type="evidence" value="ECO:0007669"/>
    <property type="project" value="InterPro"/>
</dbReference>
<evidence type="ECO:0000256" key="2">
    <source>
        <dbReference type="ARBA" id="ARBA00029447"/>
    </source>
</evidence>
<keyword evidence="8" id="KW-1185">Reference proteome</keyword>
<accession>A0A917C3P2</accession>
<organism evidence="7 8">
    <name type="scientific">Azorhizobium oxalatiphilum</name>
    <dbReference type="NCBI Taxonomy" id="980631"/>
    <lineage>
        <taxon>Bacteria</taxon>
        <taxon>Pseudomonadati</taxon>
        <taxon>Pseudomonadota</taxon>
        <taxon>Alphaproteobacteria</taxon>
        <taxon>Hyphomicrobiales</taxon>
        <taxon>Xanthobacteraceae</taxon>
        <taxon>Azorhizobium</taxon>
    </lineage>
</organism>
<sequence length="564" mass="58676">MYNNISMTWKVLILLLAFGMVSLGGAFYASQKMNDIDTTYSFLLNGPARAMQETSRAARFLSEAMAAIYKNISADTAEDKALARRNTADAQREFGERISLAATLYPEHGDELKALVTEYRALFDGPCADAMRLANDSSAADNDARAMTVMLKTCEPAARAFLPKLTAVNTNLAKAAHELSDQLSATTRWTSMSTLGAIGFATLALIGIAVVLVRRSIVAPLQGMMGTMQGLGAGQLDTPVADTHRKDEIGAMANALEILRGQLAEAEGARRARAAAAEVERTRLAQRNALGTAFVSRMTELASSFASSSSQVADSARNLSVTAEQTSRQAQAVTEAAEEAAVNVQTVAASSEELAASVREITSQVSHSAGVADIAYSEAQSSNTRIGSLATAASAIGDVVALIKGIADQTNLLALNATIESARAGEAGKGFAVVASEVKQLAAQTAKATDEIASKIAEIQTATNGTVTSMGEIIRVISDMKQISSSIAGAVEQQGAATGEIAHNCQRAATGTQLVTQSIGGVGEAAQLTGSASSQLLALSQDLSSQALDLRSVVEGFVQDLEAA</sequence>
<dbReference type="InterPro" id="IPR004090">
    <property type="entry name" value="Chemotax_Me-accpt_rcpt"/>
</dbReference>
<reference evidence="7" key="2">
    <citation type="submission" date="2020-09" db="EMBL/GenBank/DDBJ databases">
        <authorList>
            <person name="Sun Q."/>
            <person name="Sedlacek I."/>
        </authorList>
    </citation>
    <scope>NUCLEOTIDE SEQUENCE</scope>
    <source>
        <strain evidence="7">CCM 7897</strain>
    </source>
</reference>
<dbReference type="PROSITE" id="PS50885">
    <property type="entry name" value="HAMP"/>
    <property type="match status" value="1"/>
</dbReference>
<dbReference type="PANTHER" id="PTHR32089">
    <property type="entry name" value="METHYL-ACCEPTING CHEMOTAXIS PROTEIN MCPB"/>
    <property type="match status" value="1"/>
</dbReference>
<dbReference type="Gene3D" id="6.10.340.10">
    <property type="match status" value="1"/>
</dbReference>
<dbReference type="InterPro" id="IPR003660">
    <property type="entry name" value="HAMP_dom"/>
</dbReference>
<evidence type="ECO:0000313" key="7">
    <source>
        <dbReference type="EMBL" id="GGF69264.1"/>
    </source>
</evidence>
<dbReference type="GO" id="GO:0016020">
    <property type="term" value="C:membrane"/>
    <property type="evidence" value="ECO:0007669"/>
    <property type="project" value="InterPro"/>
</dbReference>
<keyword evidence="4" id="KW-0812">Transmembrane</keyword>
<feature type="domain" description="Methyl-accepting transducer" evidence="5">
    <location>
        <begin position="308"/>
        <end position="544"/>
    </location>
</feature>
<keyword evidence="1 3" id="KW-0807">Transducer</keyword>
<dbReference type="GO" id="GO:0004888">
    <property type="term" value="F:transmembrane signaling receptor activity"/>
    <property type="evidence" value="ECO:0007669"/>
    <property type="project" value="InterPro"/>
</dbReference>